<gene>
    <name evidence="6" type="ORF">UFOPK2342_00305</name>
    <name evidence="7" type="ORF">UFOPK2423_00173</name>
    <name evidence="8" type="ORF">UFOPK3266_00886</name>
    <name evidence="9" type="ORF">UFOPK4367_00267</name>
</gene>
<protein>
    <submittedName>
        <fullName evidence="8">Unannotated protein</fullName>
    </submittedName>
</protein>
<dbReference type="GO" id="GO:0046872">
    <property type="term" value="F:metal ion binding"/>
    <property type="evidence" value="ECO:0007669"/>
    <property type="project" value="UniProtKB-KW"/>
</dbReference>
<dbReference type="Pfam" id="PF01327">
    <property type="entry name" value="Pep_deformylase"/>
    <property type="match status" value="1"/>
</dbReference>
<dbReference type="PIRSF" id="PIRSF004749">
    <property type="entry name" value="Pep_def"/>
    <property type="match status" value="1"/>
</dbReference>
<comment type="function">
    <text evidence="5">Removes the formyl group from the N-terminal Met of newly synthesized proteins.</text>
</comment>
<dbReference type="EMBL" id="CAFBAA010000019">
    <property type="protein sequence ID" value="CAB4843441.1"/>
    <property type="molecule type" value="Genomic_DNA"/>
</dbReference>
<evidence type="ECO:0000256" key="3">
    <source>
        <dbReference type="ARBA" id="ARBA00022801"/>
    </source>
</evidence>
<dbReference type="SUPFAM" id="SSF56420">
    <property type="entry name" value="Peptide deformylase"/>
    <property type="match status" value="1"/>
</dbReference>
<evidence type="ECO:0000256" key="4">
    <source>
        <dbReference type="ARBA" id="ARBA00022917"/>
    </source>
</evidence>
<keyword evidence="4" id="KW-0648">Protein biosynthesis</keyword>
<dbReference type="PANTHER" id="PTHR10458:SF2">
    <property type="entry name" value="PEPTIDE DEFORMYLASE, MITOCHONDRIAL"/>
    <property type="match status" value="1"/>
</dbReference>
<dbReference type="Gene3D" id="3.90.45.10">
    <property type="entry name" value="Peptide deformylase"/>
    <property type="match status" value="1"/>
</dbReference>
<dbReference type="NCBIfam" id="NF001159">
    <property type="entry name" value="PRK00150.1-3"/>
    <property type="match status" value="1"/>
</dbReference>
<evidence type="ECO:0000256" key="1">
    <source>
        <dbReference type="ARBA" id="ARBA00010759"/>
    </source>
</evidence>
<accession>A0A6J7BE79</accession>
<dbReference type="GO" id="GO:0042586">
    <property type="term" value="F:peptide deformylase activity"/>
    <property type="evidence" value="ECO:0007669"/>
    <property type="project" value="InterPro"/>
</dbReference>
<name>A0A6J7BE79_9ZZZZ</name>
<dbReference type="EMBL" id="CAEZXN010000002">
    <property type="protein sequence ID" value="CAB4684472.1"/>
    <property type="molecule type" value="Genomic_DNA"/>
</dbReference>
<dbReference type="CDD" id="cd00487">
    <property type="entry name" value="Pep_deformylase"/>
    <property type="match status" value="1"/>
</dbReference>
<keyword evidence="3" id="KW-0378">Hydrolase</keyword>
<dbReference type="EMBL" id="CAFBRC010000012">
    <property type="protein sequence ID" value="CAB5072269.1"/>
    <property type="molecule type" value="Genomic_DNA"/>
</dbReference>
<dbReference type="GO" id="GO:0006412">
    <property type="term" value="P:translation"/>
    <property type="evidence" value="ECO:0007669"/>
    <property type="project" value="UniProtKB-KW"/>
</dbReference>
<dbReference type="EMBL" id="CAEZXB010000003">
    <property type="protein sequence ID" value="CAB4668823.1"/>
    <property type="molecule type" value="Genomic_DNA"/>
</dbReference>
<proteinExistence type="inferred from homology"/>
<dbReference type="PRINTS" id="PR01576">
    <property type="entry name" value="PDEFORMYLASE"/>
</dbReference>
<dbReference type="PANTHER" id="PTHR10458">
    <property type="entry name" value="PEPTIDE DEFORMYLASE"/>
    <property type="match status" value="1"/>
</dbReference>
<evidence type="ECO:0000313" key="8">
    <source>
        <dbReference type="EMBL" id="CAB4843441.1"/>
    </source>
</evidence>
<evidence type="ECO:0000256" key="5">
    <source>
        <dbReference type="ARBA" id="ARBA00037114"/>
    </source>
</evidence>
<dbReference type="AlphaFoldDB" id="A0A6J7BE79"/>
<evidence type="ECO:0000313" key="6">
    <source>
        <dbReference type="EMBL" id="CAB4668823.1"/>
    </source>
</evidence>
<sequence length="178" mass="19542">MAIQPVRLFGDPVLSTPALAVVDYDKELRKLVQDLTETMLDAPGAGLAAPQIGVGLRVFVWDVDDELGHLINPTLDLSDDEQEGDEGCLSFPGLLYNTPRAMRVVAKGFNMFGDPITVEGSELLARAIQHETDHLDGILFIDRLDTALRKEAMKAIRESEWFNESAPTIKVSPHSGPF</sequence>
<evidence type="ECO:0000256" key="2">
    <source>
        <dbReference type="ARBA" id="ARBA00022723"/>
    </source>
</evidence>
<evidence type="ECO:0000313" key="9">
    <source>
        <dbReference type="EMBL" id="CAB5072269.1"/>
    </source>
</evidence>
<dbReference type="InterPro" id="IPR023635">
    <property type="entry name" value="Peptide_deformylase"/>
</dbReference>
<reference evidence="8" key="1">
    <citation type="submission" date="2020-05" db="EMBL/GenBank/DDBJ databases">
        <authorList>
            <person name="Chiriac C."/>
            <person name="Salcher M."/>
            <person name="Ghai R."/>
            <person name="Kavagutti S V."/>
        </authorList>
    </citation>
    <scope>NUCLEOTIDE SEQUENCE</scope>
</reference>
<keyword evidence="2" id="KW-0479">Metal-binding</keyword>
<organism evidence="8">
    <name type="scientific">freshwater metagenome</name>
    <dbReference type="NCBI Taxonomy" id="449393"/>
    <lineage>
        <taxon>unclassified sequences</taxon>
        <taxon>metagenomes</taxon>
        <taxon>ecological metagenomes</taxon>
    </lineage>
</organism>
<dbReference type="HAMAP" id="MF_00163">
    <property type="entry name" value="Pep_deformylase"/>
    <property type="match status" value="1"/>
</dbReference>
<dbReference type="NCBIfam" id="TIGR00079">
    <property type="entry name" value="pept_deformyl"/>
    <property type="match status" value="1"/>
</dbReference>
<dbReference type="InterPro" id="IPR036821">
    <property type="entry name" value="Peptide_deformylase_sf"/>
</dbReference>
<comment type="similarity">
    <text evidence="1">Belongs to the polypeptide deformylase family.</text>
</comment>
<evidence type="ECO:0000313" key="7">
    <source>
        <dbReference type="EMBL" id="CAB4684472.1"/>
    </source>
</evidence>